<feature type="transmembrane region" description="Helical" evidence="1">
    <location>
        <begin position="74"/>
        <end position="91"/>
    </location>
</feature>
<reference evidence="2" key="1">
    <citation type="submission" date="2021-01" db="EMBL/GenBank/DDBJ databases">
        <title>Whole genome shotgun sequence of Virgisporangium aurantiacum NBRC 16421.</title>
        <authorList>
            <person name="Komaki H."/>
            <person name="Tamura T."/>
        </authorList>
    </citation>
    <scope>NUCLEOTIDE SEQUENCE</scope>
    <source>
        <strain evidence="2">NBRC 16421</strain>
    </source>
</reference>
<dbReference type="RefSeq" id="WP_203995644.1">
    <property type="nucleotide sequence ID" value="NZ_BOPG01000027.1"/>
</dbReference>
<dbReference type="Proteomes" id="UP000612585">
    <property type="component" value="Unassembled WGS sequence"/>
</dbReference>
<accession>A0A8J4DZI6</accession>
<evidence type="ECO:0000256" key="1">
    <source>
        <dbReference type="SAM" id="Phobius"/>
    </source>
</evidence>
<proteinExistence type="predicted"/>
<keyword evidence="1" id="KW-0472">Membrane</keyword>
<organism evidence="2 3">
    <name type="scientific">Virgisporangium aurantiacum</name>
    <dbReference type="NCBI Taxonomy" id="175570"/>
    <lineage>
        <taxon>Bacteria</taxon>
        <taxon>Bacillati</taxon>
        <taxon>Actinomycetota</taxon>
        <taxon>Actinomycetes</taxon>
        <taxon>Micromonosporales</taxon>
        <taxon>Micromonosporaceae</taxon>
        <taxon>Virgisporangium</taxon>
    </lineage>
</organism>
<comment type="caution">
    <text evidence="2">The sequence shown here is derived from an EMBL/GenBank/DDBJ whole genome shotgun (WGS) entry which is preliminary data.</text>
</comment>
<feature type="transmembrane region" description="Helical" evidence="1">
    <location>
        <begin position="184"/>
        <end position="206"/>
    </location>
</feature>
<dbReference type="AlphaFoldDB" id="A0A8J4DZI6"/>
<name>A0A8J4DZI6_9ACTN</name>
<evidence type="ECO:0000313" key="3">
    <source>
        <dbReference type="Proteomes" id="UP000612585"/>
    </source>
</evidence>
<dbReference type="EMBL" id="BOPG01000027">
    <property type="protein sequence ID" value="GIJ56770.1"/>
    <property type="molecule type" value="Genomic_DNA"/>
</dbReference>
<protein>
    <submittedName>
        <fullName evidence="2">Uncharacterized protein</fullName>
    </submittedName>
</protein>
<gene>
    <name evidence="2" type="ORF">Vau01_042860</name>
</gene>
<keyword evidence="1" id="KW-1133">Transmembrane helix</keyword>
<keyword evidence="1" id="KW-0812">Transmembrane</keyword>
<keyword evidence="3" id="KW-1185">Reference proteome</keyword>
<evidence type="ECO:0000313" key="2">
    <source>
        <dbReference type="EMBL" id="GIJ56770.1"/>
    </source>
</evidence>
<sequence length="377" mass="40696">MRQVGPRQLPGPLRWIGPLRRRAEMAELAERAGIGPVRRRYRTRRTMASRGLGWLVFGGALAAATVYVNLSATFGYVIAATVIGLFLYLVYRLDTGDPAGWYHIGAADGGLVLIPKYGTPTVLPWASIAGVVEHRAGTESVFEVQAVDAAAGGGRPMFVRIDAMTGRGALIRSILDRTPVRPPVVARAVVAGVLAVVLLVTAWLVFLPDFIVRSEKLPGDVDGLARACERAGAKFPDAPRLAGPAPHPIRAFAEVDDQNGREYGPMSVAVKDPPPGYGVTSPREIQLVACVRRTGSGATLDNCVYREQLGSDVKTLTMRSATYTVDVYELRSHRRVGSVRVTGDDGDCPTYVGDDDELYSELDPDDLRAALDPYVNR</sequence>
<feature type="transmembrane region" description="Helical" evidence="1">
    <location>
        <begin position="48"/>
        <end position="68"/>
    </location>
</feature>